<evidence type="ECO:0000313" key="3">
    <source>
        <dbReference type="Proteomes" id="UP000825933"/>
    </source>
</evidence>
<dbReference type="Gene3D" id="3.40.50.1820">
    <property type="entry name" value="alpha/beta hydrolase"/>
    <property type="match status" value="1"/>
</dbReference>
<comment type="caution">
    <text evidence="2">The sequence shown here is derived from an EMBL/GenBank/DDBJ whole genome shotgun (WGS) entry which is preliminary data.</text>
</comment>
<proteinExistence type="predicted"/>
<dbReference type="InterPro" id="IPR050266">
    <property type="entry name" value="AB_hydrolase_sf"/>
</dbReference>
<gene>
    <name evidence="2" type="ORF">K8N75_11505</name>
</gene>
<dbReference type="PANTHER" id="PTHR43798">
    <property type="entry name" value="MONOACYLGLYCEROL LIPASE"/>
    <property type="match status" value="1"/>
</dbReference>
<feature type="domain" description="AB hydrolase-1" evidence="1">
    <location>
        <begin position="31"/>
        <end position="272"/>
    </location>
</feature>
<dbReference type="GO" id="GO:0016787">
    <property type="term" value="F:hydrolase activity"/>
    <property type="evidence" value="ECO:0007669"/>
    <property type="project" value="UniProtKB-KW"/>
</dbReference>
<evidence type="ECO:0000313" key="2">
    <source>
        <dbReference type="EMBL" id="MBZ2166663.1"/>
    </source>
</evidence>
<evidence type="ECO:0000259" key="1">
    <source>
        <dbReference type="Pfam" id="PF00561"/>
    </source>
</evidence>
<name>A0A8T5V0W2_9EURY</name>
<accession>A0A8T5V0W2</accession>
<dbReference type="SUPFAM" id="SSF53474">
    <property type="entry name" value="alpha/beta-Hydrolases"/>
    <property type="match status" value="1"/>
</dbReference>
<dbReference type="InterPro" id="IPR029058">
    <property type="entry name" value="AB_hydrolase_fold"/>
</dbReference>
<sequence>MSKEQKYTKGFVTSKDGTTIGYRQMGSGPGLILLHGGISSSQYFMKLGAALSDEFTVYIPDRRGRGLSGAFGDNYGLQREVEDLDAILKKTDAHYLFGGSSGGLIALQASITLSSIKKIVTYEPLVYVNKSEMDKFNEIVQRFEKQLAEGDVITAMITAMDVNSEVDPDQKSPLANHLPSIILKPIFSHVLASDEKNIKGDDVTLKDLMPTLKYDIQLVNETEGKLQKFKKVQSEILLLNGSKSPLFLKNSTEALNKVLPHTTHKELPGLNHDSAQNYGKPEIIAKEIKHFLE</sequence>
<keyword evidence="2" id="KW-0378">Hydrolase</keyword>
<dbReference type="Pfam" id="PF00561">
    <property type="entry name" value="Abhydrolase_1"/>
    <property type="match status" value="1"/>
</dbReference>
<reference evidence="3" key="1">
    <citation type="journal article" date="2022" name="Microbiol. Resour. Announc.">
        <title>Draft Genome Sequence of a Methanogenic Archaeon from West Spitsbergen Permafrost.</title>
        <authorList>
            <person name="Trubitsyn V."/>
            <person name="Rivkina E."/>
            <person name="Shcherbakova V."/>
        </authorList>
    </citation>
    <scope>NUCLEOTIDE SEQUENCE [LARGE SCALE GENOMIC DNA]</scope>
    <source>
        <strain evidence="3">VT</strain>
    </source>
</reference>
<protein>
    <submittedName>
        <fullName evidence="2">Alpha/beta hydrolase</fullName>
    </submittedName>
</protein>
<keyword evidence="3" id="KW-1185">Reference proteome</keyword>
<organism evidence="2 3">
    <name type="scientific">Methanobacterium spitsbergense</name>
    <dbReference type="NCBI Taxonomy" id="2874285"/>
    <lineage>
        <taxon>Archaea</taxon>
        <taxon>Methanobacteriati</taxon>
        <taxon>Methanobacteriota</taxon>
        <taxon>Methanomada group</taxon>
        <taxon>Methanobacteria</taxon>
        <taxon>Methanobacteriales</taxon>
        <taxon>Methanobacteriaceae</taxon>
        <taxon>Methanobacterium</taxon>
    </lineage>
</organism>
<dbReference type="Proteomes" id="UP000825933">
    <property type="component" value="Unassembled WGS sequence"/>
</dbReference>
<dbReference type="AlphaFoldDB" id="A0A8T5V0W2"/>
<dbReference type="RefSeq" id="WP_223792210.1">
    <property type="nucleotide sequence ID" value="NZ_JAIOUQ010000014.1"/>
</dbReference>
<dbReference type="EMBL" id="JAIOUQ010000014">
    <property type="protein sequence ID" value="MBZ2166663.1"/>
    <property type="molecule type" value="Genomic_DNA"/>
</dbReference>
<dbReference type="InterPro" id="IPR000073">
    <property type="entry name" value="AB_hydrolase_1"/>
</dbReference>